<evidence type="ECO:0000313" key="1">
    <source>
        <dbReference type="EMBL" id="CAK5019302.1"/>
    </source>
</evidence>
<dbReference type="EMBL" id="CAVMJV010000003">
    <property type="protein sequence ID" value="CAK5019302.1"/>
    <property type="molecule type" value="Genomic_DNA"/>
</dbReference>
<accession>A0ACB0XVM0</accession>
<keyword evidence="2" id="KW-1185">Reference proteome</keyword>
<sequence>MFLLLNAFVLMRPIVLSFCLLLRCFIDLSPFIQFFSRISLHNRFCIYLFSPTIQIFLFFSFQFCLIPRLLKHF</sequence>
<dbReference type="Proteomes" id="UP001497535">
    <property type="component" value="Unassembled WGS sequence"/>
</dbReference>
<gene>
    <name evidence="1" type="ORF">MENTE1834_LOCUS4102</name>
</gene>
<evidence type="ECO:0000313" key="2">
    <source>
        <dbReference type="Proteomes" id="UP001497535"/>
    </source>
</evidence>
<comment type="caution">
    <text evidence="1">The sequence shown here is derived from an EMBL/GenBank/DDBJ whole genome shotgun (WGS) entry which is preliminary data.</text>
</comment>
<reference evidence="1" key="1">
    <citation type="submission" date="2023-11" db="EMBL/GenBank/DDBJ databases">
        <authorList>
            <person name="Poullet M."/>
        </authorList>
    </citation>
    <scope>NUCLEOTIDE SEQUENCE</scope>
    <source>
        <strain evidence="1">E1834</strain>
    </source>
</reference>
<protein>
    <submittedName>
        <fullName evidence="1">Uncharacterized protein</fullName>
    </submittedName>
</protein>
<name>A0ACB0XVM0_MELEN</name>
<proteinExistence type="predicted"/>
<organism evidence="1 2">
    <name type="scientific">Meloidogyne enterolobii</name>
    <name type="common">Root-knot nematode worm</name>
    <name type="synonym">Meloidogyne mayaguensis</name>
    <dbReference type="NCBI Taxonomy" id="390850"/>
    <lineage>
        <taxon>Eukaryota</taxon>
        <taxon>Metazoa</taxon>
        <taxon>Ecdysozoa</taxon>
        <taxon>Nematoda</taxon>
        <taxon>Chromadorea</taxon>
        <taxon>Rhabditida</taxon>
        <taxon>Tylenchina</taxon>
        <taxon>Tylenchomorpha</taxon>
        <taxon>Tylenchoidea</taxon>
        <taxon>Meloidogynidae</taxon>
        <taxon>Meloidogyninae</taxon>
        <taxon>Meloidogyne</taxon>
    </lineage>
</organism>